<reference evidence="2 3" key="1">
    <citation type="submission" date="2012-03" db="EMBL/GenBank/DDBJ databases">
        <authorList>
            <person name="Durkin A.S."/>
            <person name="McCorrison J."/>
            <person name="Torralba M."/>
            <person name="Gillis M."/>
            <person name="Methe B."/>
            <person name="Sutton G."/>
            <person name="Nelson K.E."/>
        </authorList>
    </citation>
    <scope>NUCLEOTIDE SEQUENCE [LARGE SCALE GENOMIC DNA]</scope>
    <source>
        <strain evidence="2 3">F0468</strain>
    </source>
</reference>
<keyword evidence="3" id="KW-1185">Reference proteome</keyword>
<dbReference type="EMBL" id="AJGH01000054">
    <property type="protein sequence ID" value="EIC96178.1"/>
    <property type="molecule type" value="Genomic_DNA"/>
</dbReference>
<dbReference type="SMART" id="SM00860">
    <property type="entry name" value="SMI1_KNR4"/>
    <property type="match status" value="1"/>
</dbReference>
<evidence type="ECO:0000313" key="2">
    <source>
        <dbReference type="EMBL" id="EIC96178.1"/>
    </source>
</evidence>
<dbReference type="Proteomes" id="UP000005039">
    <property type="component" value="Unassembled WGS sequence"/>
</dbReference>
<organism evidence="2 3">
    <name type="scientific">Lachnoanaerobaculum saburreum F0468</name>
    <dbReference type="NCBI Taxonomy" id="1095750"/>
    <lineage>
        <taxon>Bacteria</taxon>
        <taxon>Bacillati</taxon>
        <taxon>Bacillota</taxon>
        <taxon>Clostridia</taxon>
        <taxon>Lachnospirales</taxon>
        <taxon>Lachnospiraceae</taxon>
        <taxon>Lachnoanaerobaculum</taxon>
    </lineage>
</organism>
<dbReference type="SUPFAM" id="SSF160631">
    <property type="entry name" value="SMI1/KNR4-like"/>
    <property type="match status" value="1"/>
</dbReference>
<gene>
    <name evidence="2" type="ORF">HMPREF9970_1056</name>
</gene>
<dbReference type="InterPro" id="IPR037883">
    <property type="entry name" value="Knr4/Smi1-like_sf"/>
</dbReference>
<protein>
    <recommendedName>
        <fullName evidence="1">Knr4/Smi1-like domain-containing protein</fullName>
    </recommendedName>
</protein>
<proteinExistence type="predicted"/>
<dbReference type="OrthoDB" id="7875953at2"/>
<feature type="domain" description="Knr4/Smi1-like" evidence="1">
    <location>
        <begin position="19"/>
        <end position="128"/>
    </location>
</feature>
<dbReference type="Gene3D" id="3.40.1580.10">
    <property type="entry name" value="SMI1/KNR4-like"/>
    <property type="match status" value="1"/>
</dbReference>
<sequence length="134" mass="15263">MKSIIEKIKKIDKLYHVKGCTTSQVKEAQSELGLEFPEEFIDYVKEYGAISFYGTEWTGLNVNGYLNVVEATKQEREFNSEFPTDCFVLENQAIDGLITAVNNSGNVFTIQYNKKIPLCDSISEYLDICIARKK</sequence>
<dbReference type="AlphaFoldDB" id="I0R920"/>
<comment type="caution">
    <text evidence="2">The sequence shown here is derived from an EMBL/GenBank/DDBJ whole genome shotgun (WGS) entry which is preliminary data.</text>
</comment>
<dbReference type="RefSeq" id="WP_008753672.1">
    <property type="nucleotide sequence ID" value="NZ_AJGH01000054.1"/>
</dbReference>
<dbReference type="Pfam" id="PF14567">
    <property type="entry name" value="SUKH_5"/>
    <property type="match status" value="1"/>
</dbReference>
<name>I0R920_9FIRM</name>
<dbReference type="eggNOG" id="ENOG503053R">
    <property type="taxonomic scope" value="Bacteria"/>
</dbReference>
<dbReference type="PATRIC" id="fig|1095750.3.peg.1058"/>
<accession>I0R920</accession>
<dbReference type="InterPro" id="IPR018958">
    <property type="entry name" value="Knr4/Smi1-like_dom"/>
</dbReference>
<evidence type="ECO:0000259" key="1">
    <source>
        <dbReference type="SMART" id="SM00860"/>
    </source>
</evidence>
<evidence type="ECO:0000313" key="3">
    <source>
        <dbReference type="Proteomes" id="UP000005039"/>
    </source>
</evidence>